<dbReference type="VEuPathDB" id="FungiDB:PV08_10713"/>
<feature type="compositionally biased region" description="Low complexity" evidence="1">
    <location>
        <begin position="290"/>
        <end position="313"/>
    </location>
</feature>
<dbReference type="GeneID" id="27337796"/>
<organism evidence="2 3">
    <name type="scientific">Exophiala spinifera</name>
    <dbReference type="NCBI Taxonomy" id="91928"/>
    <lineage>
        <taxon>Eukaryota</taxon>
        <taxon>Fungi</taxon>
        <taxon>Dikarya</taxon>
        <taxon>Ascomycota</taxon>
        <taxon>Pezizomycotina</taxon>
        <taxon>Eurotiomycetes</taxon>
        <taxon>Chaetothyriomycetidae</taxon>
        <taxon>Chaetothyriales</taxon>
        <taxon>Herpotrichiellaceae</taxon>
        <taxon>Exophiala</taxon>
    </lineage>
</organism>
<dbReference type="HOGENOM" id="CLU_549855_0_0_1"/>
<evidence type="ECO:0000313" key="2">
    <source>
        <dbReference type="EMBL" id="KIW11413.1"/>
    </source>
</evidence>
<sequence length="493" mass="55003">MAEVQNNAWPDDSFWQEDGYQHEQLPIYSYPARDVRTSSAAAPPYQYGGGVSGFASSQSFSNTPRYISDHTPAQRPRLQGYENEQLYTMASTHHTYRERSSSGTSCNYSQARSATNSPAFAHYQLATGTHNVATFLSQGGSFGNSLAPHNGSAFSAIEYKEEEPHQNKDRAQRTEDGGSVNKTDNPKERLPCPHVECRGDDGKPKRFFSRKADVNRHIKSQHDVTRQDCPWPKCTRKGTQGFARLDHLTEHRRGYHSEDIPKRNSGNNSERQDETTPMSNAESGAVAQPSAGSVSVQASTSVSSSYHSTPTTSMAELSDGILIQPETYYTEKDNAIGSRKAVRKHKASHDRLDVDEDPTGAPAASADSSKRRKRARRPASAQMMESMSSWELELLSAEAERRPYYQAPPPPPPQNTYPRQEYRLFMQGPDESMMCRPQIHAQAQTRDHGQAENSTTSASLYLPSHCDIQAYTAAPQMQQYFRGRSQSMQSRFG</sequence>
<feature type="compositionally biased region" description="Basic and acidic residues" evidence="1">
    <location>
        <begin position="162"/>
        <end position="176"/>
    </location>
</feature>
<feature type="region of interest" description="Disordered" evidence="1">
    <location>
        <begin position="250"/>
        <end position="313"/>
    </location>
</feature>
<evidence type="ECO:0008006" key="4">
    <source>
        <dbReference type="Google" id="ProtNLM"/>
    </source>
</evidence>
<feature type="region of interest" description="Disordered" evidence="1">
    <location>
        <begin position="338"/>
        <end position="383"/>
    </location>
</feature>
<dbReference type="Proteomes" id="UP000053328">
    <property type="component" value="Unassembled WGS sequence"/>
</dbReference>
<feature type="region of interest" description="Disordered" evidence="1">
    <location>
        <begin position="162"/>
        <end position="237"/>
    </location>
</feature>
<name>A0A0D2AXH8_9EURO</name>
<proteinExistence type="predicted"/>
<gene>
    <name evidence="2" type="ORF">PV08_10713</name>
</gene>
<evidence type="ECO:0000313" key="3">
    <source>
        <dbReference type="Proteomes" id="UP000053328"/>
    </source>
</evidence>
<dbReference type="OrthoDB" id="2687452at2759"/>
<accession>A0A0D2AXH8</accession>
<feature type="compositionally biased region" description="Basic and acidic residues" evidence="1">
    <location>
        <begin position="250"/>
        <end position="262"/>
    </location>
</feature>
<keyword evidence="3" id="KW-1185">Reference proteome</keyword>
<dbReference type="STRING" id="91928.A0A0D2AXH8"/>
<evidence type="ECO:0000256" key="1">
    <source>
        <dbReference type="SAM" id="MobiDB-lite"/>
    </source>
</evidence>
<dbReference type="RefSeq" id="XP_016231629.1">
    <property type="nucleotide sequence ID" value="XM_016385027.1"/>
</dbReference>
<feature type="compositionally biased region" description="Basic and acidic residues" evidence="1">
    <location>
        <begin position="184"/>
        <end position="226"/>
    </location>
</feature>
<protein>
    <recommendedName>
        <fullName evidence="4">C2H2-type domain-containing protein</fullName>
    </recommendedName>
</protein>
<feature type="compositionally biased region" description="Polar residues" evidence="1">
    <location>
        <begin position="264"/>
        <end position="282"/>
    </location>
</feature>
<dbReference type="AlphaFoldDB" id="A0A0D2AXH8"/>
<reference evidence="2 3" key="1">
    <citation type="submission" date="2015-01" db="EMBL/GenBank/DDBJ databases">
        <title>The Genome Sequence of Exophiala spinifera CBS89968.</title>
        <authorList>
            <consortium name="The Broad Institute Genomics Platform"/>
            <person name="Cuomo C."/>
            <person name="de Hoog S."/>
            <person name="Gorbushina A."/>
            <person name="Stielow B."/>
            <person name="Teixiera M."/>
            <person name="Abouelleil A."/>
            <person name="Chapman S.B."/>
            <person name="Priest M."/>
            <person name="Young S.K."/>
            <person name="Wortman J."/>
            <person name="Nusbaum C."/>
            <person name="Birren B."/>
        </authorList>
    </citation>
    <scope>NUCLEOTIDE SEQUENCE [LARGE SCALE GENOMIC DNA]</scope>
    <source>
        <strain evidence="2 3">CBS 89968</strain>
    </source>
</reference>
<dbReference type="EMBL" id="KN847499">
    <property type="protein sequence ID" value="KIW11413.1"/>
    <property type="molecule type" value="Genomic_DNA"/>
</dbReference>